<organism evidence="2 3">
    <name type="scientific">Trichostrongylus colubriformis</name>
    <name type="common">Black scour worm</name>
    <dbReference type="NCBI Taxonomy" id="6319"/>
    <lineage>
        <taxon>Eukaryota</taxon>
        <taxon>Metazoa</taxon>
        <taxon>Ecdysozoa</taxon>
        <taxon>Nematoda</taxon>
        <taxon>Chromadorea</taxon>
        <taxon>Rhabditida</taxon>
        <taxon>Rhabditina</taxon>
        <taxon>Rhabditomorpha</taxon>
        <taxon>Strongyloidea</taxon>
        <taxon>Trichostrongylidae</taxon>
        <taxon>Trichostrongylus</taxon>
    </lineage>
</organism>
<evidence type="ECO:0000256" key="1">
    <source>
        <dbReference type="SAM" id="Phobius"/>
    </source>
</evidence>
<feature type="transmembrane region" description="Helical" evidence="1">
    <location>
        <begin position="26"/>
        <end position="44"/>
    </location>
</feature>
<feature type="non-terminal residue" evidence="2">
    <location>
        <position position="1"/>
    </location>
</feature>
<name>A0AAN8FTX5_TRICO</name>
<feature type="transmembrane region" description="Helical" evidence="1">
    <location>
        <begin position="83"/>
        <end position="107"/>
    </location>
</feature>
<reference evidence="2 3" key="1">
    <citation type="submission" date="2019-10" db="EMBL/GenBank/DDBJ databases">
        <title>Assembly and Annotation for the nematode Trichostrongylus colubriformis.</title>
        <authorList>
            <person name="Martin J."/>
        </authorList>
    </citation>
    <scope>NUCLEOTIDE SEQUENCE [LARGE SCALE GENOMIC DNA]</scope>
    <source>
        <strain evidence="2">G859</strain>
        <tissue evidence="2">Whole worm</tissue>
    </source>
</reference>
<keyword evidence="1" id="KW-0812">Transmembrane</keyword>
<gene>
    <name evidence="2" type="ORF">GCK32_008002</name>
</gene>
<evidence type="ECO:0000313" key="2">
    <source>
        <dbReference type="EMBL" id="KAK5976765.1"/>
    </source>
</evidence>
<keyword evidence="3" id="KW-1185">Reference proteome</keyword>
<dbReference type="EMBL" id="WIXE01011407">
    <property type="protein sequence ID" value="KAK5976765.1"/>
    <property type="molecule type" value="Genomic_DNA"/>
</dbReference>
<accession>A0AAN8FTX5</accession>
<evidence type="ECO:0000313" key="3">
    <source>
        <dbReference type="Proteomes" id="UP001331761"/>
    </source>
</evidence>
<keyword evidence="1" id="KW-1133">Transmembrane helix</keyword>
<keyword evidence="1" id="KW-0472">Membrane</keyword>
<comment type="caution">
    <text evidence="2">The sequence shown here is derived from an EMBL/GenBank/DDBJ whole genome shotgun (WGS) entry which is preliminary data.</text>
</comment>
<sequence>IYLIVAATVLFCAAQLQFLDYAPVKYGPIISSITAATFLALVLFGTTYMDSLSLKAAIVAAVIIVIANVVYLIYYSSARKTTFWRSAVVTLVSIAIIALAVHLVPIVHRVHKSAK</sequence>
<protein>
    <submittedName>
        <fullName evidence="2">Uncharacterized protein</fullName>
    </submittedName>
</protein>
<proteinExistence type="predicted"/>
<dbReference type="AlphaFoldDB" id="A0AAN8FTX5"/>
<feature type="transmembrane region" description="Helical" evidence="1">
    <location>
        <begin position="56"/>
        <end position="77"/>
    </location>
</feature>
<dbReference type="Proteomes" id="UP001331761">
    <property type="component" value="Unassembled WGS sequence"/>
</dbReference>